<dbReference type="Proteomes" id="UP000032452">
    <property type="component" value="Unassembled WGS sequence"/>
</dbReference>
<dbReference type="EMBL" id="JYON01000013">
    <property type="protein sequence ID" value="KJH71239.1"/>
    <property type="molecule type" value="Genomic_DNA"/>
</dbReference>
<dbReference type="InterPro" id="IPR008538">
    <property type="entry name" value="Uma2"/>
</dbReference>
<dbReference type="OrthoDB" id="422510at2"/>
<reference evidence="2 3" key="1">
    <citation type="submission" date="2015-02" db="EMBL/GenBank/DDBJ databases">
        <title>Draft genome of a novel marine cyanobacterium (Chroococcales) isolated from South Atlantic Ocean.</title>
        <authorList>
            <person name="Rigonato J."/>
            <person name="Alvarenga D.O."/>
            <person name="Branco L.H."/>
            <person name="Varani A.M."/>
            <person name="Brandini F.P."/>
            <person name="Fiore M.F."/>
        </authorList>
    </citation>
    <scope>NUCLEOTIDE SEQUENCE [LARGE SCALE GENOMIC DNA]</scope>
    <source>
        <strain evidence="2 3">CENA595</strain>
    </source>
</reference>
<dbReference type="Pfam" id="PF05685">
    <property type="entry name" value="Uma2"/>
    <property type="match status" value="1"/>
</dbReference>
<dbReference type="Gene3D" id="3.90.1570.10">
    <property type="entry name" value="tt1808, chain A"/>
    <property type="match status" value="1"/>
</dbReference>
<dbReference type="AlphaFoldDB" id="A0A0D8ZRX6"/>
<protein>
    <recommendedName>
        <fullName evidence="1">Putative restriction endonuclease domain-containing protein</fullName>
    </recommendedName>
</protein>
<dbReference type="CDD" id="cd06260">
    <property type="entry name" value="DUF820-like"/>
    <property type="match status" value="1"/>
</dbReference>
<dbReference type="PANTHER" id="PTHR36558">
    <property type="entry name" value="GLR1098 PROTEIN"/>
    <property type="match status" value="1"/>
</dbReference>
<dbReference type="PANTHER" id="PTHR36558:SF1">
    <property type="entry name" value="RESTRICTION ENDONUCLEASE DOMAIN-CONTAINING PROTEIN-RELATED"/>
    <property type="match status" value="1"/>
</dbReference>
<dbReference type="InterPro" id="IPR011335">
    <property type="entry name" value="Restrct_endonuc-II-like"/>
</dbReference>
<proteinExistence type="predicted"/>
<sequence>MVAVPERQYLTPQDYLDWEEKQSIKYEYIDGEVFAMTGGTIPHNDLAVNLTTALKNHLRGKGCKVSMADAKVGVSENGPFHYPDVMLTCDERDRRAIQVIYHPCLIIEVLSPSTEANDRGKKFQNYRRISTLKEYVLIGSEQNIIECYRLNEKRVWELYTYTEGTEFELKSVDFSCSIELICEDVVLEAVEEDEVQEVRP</sequence>
<keyword evidence="3" id="KW-1185">Reference proteome</keyword>
<evidence type="ECO:0000313" key="2">
    <source>
        <dbReference type="EMBL" id="KJH71239.1"/>
    </source>
</evidence>
<organism evidence="2 3">
    <name type="scientific">Aliterella atlantica CENA595</name>
    <dbReference type="NCBI Taxonomy" id="1618023"/>
    <lineage>
        <taxon>Bacteria</taxon>
        <taxon>Bacillati</taxon>
        <taxon>Cyanobacteriota</taxon>
        <taxon>Cyanophyceae</taxon>
        <taxon>Chroococcidiopsidales</taxon>
        <taxon>Aliterellaceae</taxon>
        <taxon>Aliterella</taxon>
    </lineage>
</organism>
<evidence type="ECO:0000259" key="1">
    <source>
        <dbReference type="Pfam" id="PF05685"/>
    </source>
</evidence>
<dbReference type="InterPro" id="IPR012296">
    <property type="entry name" value="Nuclease_put_TT1808"/>
</dbReference>
<dbReference type="RefSeq" id="WP_045055130.1">
    <property type="nucleotide sequence ID" value="NZ_CAWMDP010000056.1"/>
</dbReference>
<dbReference type="PATRIC" id="fig|1618023.3.peg.4660"/>
<feature type="domain" description="Putative restriction endonuclease" evidence="1">
    <location>
        <begin position="13"/>
        <end position="169"/>
    </location>
</feature>
<evidence type="ECO:0000313" key="3">
    <source>
        <dbReference type="Proteomes" id="UP000032452"/>
    </source>
</evidence>
<gene>
    <name evidence="2" type="ORF">UH38_13170</name>
</gene>
<dbReference type="SUPFAM" id="SSF52980">
    <property type="entry name" value="Restriction endonuclease-like"/>
    <property type="match status" value="1"/>
</dbReference>
<comment type="caution">
    <text evidence="2">The sequence shown here is derived from an EMBL/GenBank/DDBJ whole genome shotgun (WGS) entry which is preliminary data.</text>
</comment>
<name>A0A0D8ZRX6_9CYAN</name>
<accession>A0A0D8ZRX6</accession>
<dbReference type="STRING" id="1618023.UH38_13170"/>